<sequence length="149" mass="16471">MQGLPTAQLSRQFQDMARVLAAIALRKFIFALDAEPGEAGHLDPAVLNAMEVFRASLLMNDQQERPAPDPLQISALLRDLATEERNRLAGALEHSPTLHLVSLSASSRATLWQDTIRQLVEAGEADRLYPHFSSAHLLLLLRAQLRGND</sequence>
<evidence type="ECO:0000313" key="1">
    <source>
        <dbReference type="EMBL" id="GGY10118.1"/>
    </source>
</evidence>
<reference evidence="1" key="2">
    <citation type="submission" date="2020-09" db="EMBL/GenBank/DDBJ databases">
        <authorList>
            <person name="Sun Q."/>
            <person name="Kim S."/>
        </authorList>
    </citation>
    <scope>NUCLEOTIDE SEQUENCE</scope>
    <source>
        <strain evidence="1">KCTC 32182</strain>
    </source>
</reference>
<dbReference type="Proteomes" id="UP000645257">
    <property type="component" value="Unassembled WGS sequence"/>
</dbReference>
<keyword evidence="2" id="KW-1185">Reference proteome</keyword>
<gene>
    <name evidence="1" type="ORF">GCM10011289_11310</name>
</gene>
<evidence type="ECO:0000313" key="2">
    <source>
        <dbReference type="Proteomes" id="UP000645257"/>
    </source>
</evidence>
<dbReference type="RefSeq" id="WP_189532124.1">
    <property type="nucleotide sequence ID" value="NZ_BMYX01000004.1"/>
</dbReference>
<comment type="caution">
    <text evidence="1">The sequence shown here is derived from an EMBL/GenBank/DDBJ whole genome shotgun (WGS) entry which is preliminary data.</text>
</comment>
<name>A0A918NZW9_9NEIS</name>
<proteinExistence type="predicted"/>
<organism evidence="1 2">
    <name type="scientific">Paludibacterium paludis</name>
    <dbReference type="NCBI Taxonomy" id="1225769"/>
    <lineage>
        <taxon>Bacteria</taxon>
        <taxon>Pseudomonadati</taxon>
        <taxon>Pseudomonadota</taxon>
        <taxon>Betaproteobacteria</taxon>
        <taxon>Neisseriales</taxon>
        <taxon>Chromobacteriaceae</taxon>
        <taxon>Paludibacterium</taxon>
    </lineage>
</organism>
<dbReference type="EMBL" id="BMYX01000004">
    <property type="protein sequence ID" value="GGY10118.1"/>
    <property type="molecule type" value="Genomic_DNA"/>
</dbReference>
<protein>
    <submittedName>
        <fullName evidence="1">Uncharacterized protein</fullName>
    </submittedName>
</protein>
<dbReference type="AlphaFoldDB" id="A0A918NZW9"/>
<accession>A0A918NZW9</accession>
<reference evidence="1" key="1">
    <citation type="journal article" date="2014" name="Int. J. Syst. Evol. Microbiol.">
        <title>Complete genome sequence of Corynebacterium casei LMG S-19264T (=DSM 44701T), isolated from a smear-ripened cheese.</title>
        <authorList>
            <consortium name="US DOE Joint Genome Institute (JGI-PGF)"/>
            <person name="Walter F."/>
            <person name="Albersmeier A."/>
            <person name="Kalinowski J."/>
            <person name="Ruckert C."/>
        </authorList>
    </citation>
    <scope>NUCLEOTIDE SEQUENCE</scope>
    <source>
        <strain evidence="1">KCTC 32182</strain>
    </source>
</reference>